<dbReference type="PANTHER" id="PTHR37984:SF5">
    <property type="entry name" value="PROTEIN NYNRIN-LIKE"/>
    <property type="match status" value="1"/>
</dbReference>
<evidence type="ECO:0000256" key="1">
    <source>
        <dbReference type="ARBA" id="ARBA00012493"/>
    </source>
</evidence>
<feature type="compositionally biased region" description="Basic residues" evidence="12">
    <location>
        <begin position="15"/>
        <end position="24"/>
    </location>
</feature>
<dbReference type="InterPro" id="IPR041577">
    <property type="entry name" value="RT_RNaseH_2"/>
</dbReference>
<feature type="domain" description="Peptidase A2" evidence="13">
    <location>
        <begin position="267"/>
        <end position="340"/>
    </location>
</feature>
<dbReference type="Pfam" id="PF00078">
    <property type="entry name" value="RVT_1"/>
    <property type="match status" value="1"/>
</dbReference>
<feature type="compositionally biased region" description="Basic and acidic residues" evidence="12">
    <location>
        <begin position="1208"/>
        <end position="1219"/>
    </location>
</feature>
<dbReference type="PROSITE" id="PS50878">
    <property type="entry name" value="RT_POL"/>
    <property type="match status" value="1"/>
</dbReference>
<dbReference type="InterPro" id="IPR036397">
    <property type="entry name" value="RNaseH_sf"/>
</dbReference>
<dbReference type="PROSITE" id="PS50175">
    <property type="entry name" value="ASP_PROT_RETROV"/>
    <property type="match status" value="1"/>
</dbReference>
<dbReference type="InterPro" id="IPR001995">
    <property type="entry name" value="Peptidase_A2_cat"/>
</dbReference>
<evidence type="ECO:0000259" key="14">
    <source>
        <dbReference type="PROSITE" id="PS50878"/>
    </source>
</evidence>
<dbReference type="EC" id="2.7.7.49" evidence="1"/>
<dbReference type="Gene3D" id="2.40.70.10">
    <property type="entry name" value="Acid Proteases"/>
    <property type="match status" value="1"/>
</dbReference>
<dbReference type="GO" id="GO:0006508">
    <property type="term" value="P:proteolysis"/>
    <property type="evidence" value="ECO:0007669"/>
    <property type="project" value="InterPro"/>
</dbReference>
<comment type="caution">
    <text evidence="15">The sequence shown here is derived from an EMBL/GenBank/DDBJ whole genome shotgun (WGS) entry which is preliminary data.</text>
</comment>
<protein>
    <recommendedName>
        <fullName evidence="1">RNA-directed DNA polymerase</fullName>
        <ecNumber evidence="1">2.7.7.49</ecNumber>
    </recommendedName>
</protein>
<dbReference type="Gene3D" id="3.30.420.10">
    <property type="entry name" value="Ribonuclease H-like superfamily/Ribonuclease H"/>
    <property type="match status" value="2"/>
</dbReference>
<dbReference type="Pfam" id="PF17921">
    <property type="entry name" value="Integrase_H2C2"/>
    <property type="match status" value="1"/>
</dbReference>
<feature type="region of interest" description="Disordered" evidence="12">
    <location>
        <begin position="1"/>
        <end position="24"/>
    </location>
</feature>
<dbReference type="GO" id="GO:0042575">
    <property type="term" value="C:DNA polymerase complex"/>
    <property type="evidence" value="ECO:0007669"/>
    <property type="project" value="UniProtKB-ARBA"/>
</dbReference>
<name>A0AAU9TQ69_EUPED</name>
<dbReference type="FunFam" id="3.30.70.270:FF:000020">
    <property type="entry name" value="Transposon Tf2-6 polyprotein-like Protein"/>
    <property type="match status" value="1"/>
</dbReference>
<keyword evidence="16" id="KW-1185">Reference proteome</keyword>
<dbReference type="SUPFAM" id="SSF56672">
    <property type="entry name" value="DNA/RNA polymerases"/>
    <property type="match status" value="1"/>
</dbReference>
<dbReference type="InterPro" id="IPR012337">
    <property type="entry name" value="RNaseH-like_sf"/>
</dbReference>
<feature type="domain" description="Reverse transcriptase" evidence="14">
    <location>
        <begin position="446"/>
        <end position="623"/>
    </location>
</feature>
<dbReference type="PANTHER" id="PTHR37984">
    <property type="entry name" value="PROTEIN CBG26694"/>
    <property type="match status" value="1"/>
</dbReference>
<dbReference type="EMBL" id="CAKOGL010000006">
    <property type="protein sequence ID" value="CAH2087682.1"/>
    <property type="molecule type" value="Genomic_DNA"/>
</dbReference>
<evidence type="ECO:0000256" key="7">
    <source>
        <dbReference type="ARBA" id="ARBA00022842"/>
    </source>
</evidence>
<evidence type="ECO:0000259" key="13">
    <source>
        <dbReference type="PROSITE" id="PS50175"/>
    </source>
</evidence>
<keyword evidence="7" id="KW-0460">Magnesium</keyword>
<reference evidence="15" key="1">
    <citation type="submission" date="2022-03" db="EMBL/GenBank/DDBJ databases">
        <authorList>
            <person name="Tunstrom K."/>
        </authorList>
    </citation>
    <scope>NUCLEOTIDE SEQUENCE</scope>
</reference>
<evidence type="ECO:0000256" key="2">
    <source>
        <dbReference type="ARBA" id="ARBA00022679"/>
    </source>
</evidence>
<dbReference type="CDD" id="cd06094">
    <property type="entry name" value="RP_Saci_like"/>
    <property type="match status" value="1"/>
</dbReference>
<dbReference type="InterPro" id="IPR055469">
    <property type="entry name" value="DUF7041"/>
</dbReference>
<dbReference type="InterPro" id="IPR000477">
    <property type="entry name" value="RT_dom"/>
</dbReference>
<keyword evidence="10" id="KW-0695">RNA-directed DNA polymerase</keyword>
<keyword evidence="6" id="KW-0378">Hydrolase</keyword>
<evidence type="ECO:0000256" key="6">
    <source>
        <dbReference type="ARBA" id="ARBA00022801"/>
    </source>
</evidence>
<keyword evidence="11" id="KW-0511">Multifunctional enzyme</keyword>
<gene>
    <name evidence="15" type="ORF">EEDITHA_LOCUS3919</name>
</gene>
<dbReference type="InterPro" id="IPR041588">
    <property type="entry name" value="Integrase_H2C2"/>
</dbReference>
<feature type="region of interest" description="Disordered" evidence="12">
    <location>
        <begin position="1191"/>
        <end position="1233"/>
    </location>
</feature>
<dbReference type="PROSITE" id="PS00141">
    <property type="entry name" value="ASP_PROTEASE"/>
    <property type="match status" value="1"/>
</dbReference>
<dbReference type="InterPro" id="IPR034132">
    <property type="entry name" value="RP_Saci-like"/>
</dbReference>
<dbReference type="Gene3D" id="3.10.10.10">
    <property type="entry name" value="HIV Type 1 Reverse Transcriptase, subunit A, domain 1"/>
    <property type="match status" value="1"/>
</dbReference>
<dbReference type="SUPFAM" id="SSF53098">
    <property type="entry name" value="Ribonuclease H-like"/>
    <property type="match status" value="1"/>
</dbReference>
<dbReference type="GO" id="GO:0015074">
    <property type="term" value="P:DNA integration"/>
    <property type="evidence" value="ECO:0007669"/>
    <property type="project" value="UniProtKB-KW"/>
</dbReference>
<dbReference type="Proteomes" id="UP001153954">
    <property type="component" value="Unassembled WGS sequence"/>
</dbReference>
<evidence type="ECO:0000256" key="3">
    <source>
        <dbReference type="ARBA" id="ARBA00022695"/>
    </source>
</evidence>
<evidence type="ECO:0000313" key="16">
    <source>
        <dbReference type="Proteomes" id="UP001153954"/>
    </source>
</evidence>
<dbReference type="GO" id="GO:0004190">
    <property type="term" value="F:aspartic-type endopeptidase activity"/>
    <property type="evidence" value="ECO:0007669"/>
    <property type="project" value="InterPro"/>
</dbReference>
<evidence type="ECO:0000256" key="12">
    <source>
        <dbReference type="SAM" id="MobiDB-lite"/>
    </source>
</evidence>
<dbReference type="CDD" id="cd01647">
    <property type="entry name" value="RT_LTR"/>
    <property type="match status" value="1"/>
</dbReference>
<organism evidence="15 16">
    <name type="scientific">Euphydryas editha</name>
    <name type="common">Edith's checkerspot</name>
    <dbReference type="NCBI Taxonomy" id="104508"/>
    <lineage>
        <taxon>Eukaryota</taxon>
        <taxon>Metazoa</taxon>
        <taxon>Ecdysozoa</taxon>
        <taxon>Arthropoda</taxon>
        <taxon>Hexapoda</taxon>
        <taxon>Insecta</taxon>
        <taxon>Pterygota</taxon>
        <taxon>Neoptera</taxon>
        <taxon>Endopterygota</taxon>
        <taxon>Lepidoptera</taxon>
        <taxon>Glossata</taxon>
        <taxon>Ditrysia</taxon>
        <taxon>Papilionoidea</taxon>
        <taxon>Nymphalidae</taxon>
        <taxon>Nymphalinae</taxon>
        <taxon>Euphydryas</taxon>
    </lineage>
</organism>
<keyword evidence="3" id="KW-0548">Nucleotidyltransferase</keyword>
<dbReference type="Gene3D" id="3.30.70.270">
    <property type="match status" value="2"/>
</dbReference>
<keyword evidence="2" id="KW-0808">Transferase</keyword>
<sequence>MSDSSDSAETAVSKSSKRNVRHKRMKRVSIPPHDICRVGVRIPPFWPEEPEIWFAQVEGQFAISGITSDTTRFNYVIGHLDPQYSKEVKDIIIAPPVENKYERLKFELIKRLTASKEKKVQQLLMHEELGDRKPSQFLRHLQSLAGSEVPEDFIRTIWSSRLPSNIQALIASQPSTTLEALADLADRVQDIVSPIRQVATTSSPAIPCSSQETMSLEIAELKEAVKNLTLQLNHRGRDSRPRQSLMATNDCPSPSGRLFVTDRKTKTQFLVDTGSDLCVFPRSALHERRSKTTYQLSAANGSVIDTYGSLQLNLDLGLRRNFPWNFVVANVTKAIIGVDFLRHYNLIVDVRNHRLIDNVTSLCTVAAVGNHSSSELSVKVVTGDSRYHEILINYPDITRPPGIPRITRHNTVHHIRTTPGPPVFCTPRRLAPDKLKIAREEFQLMLDSGTARPSKSPWASALHLAPKKDNSWRPCGDYRALNARTIPDRYPIRHIHDFAHNIAGCKVFSTIDLVKAYNQIPVFEEDIEKTAITTPFGLFEFPFMTFGLRNAGQTFQRFVDEMTRGLDFCFSYLDDFLVFSRDQAQHEKHLRQLFERMSQYGILINTSKCLFGVSEVSFLGYHISPEGTKPQESKVQAIKDCPPPKTVRELRRFLGMLNFYRRFLPNAAQSQAPLNALLTGSVKASHPVNITGPALVAFEQCKQDLCNATLLSHPDCDSQLALVTDASDVALGAVLQQLKDDIWQPLAFFSRKLSPTQRKYSPYDRELLAIYEGIKYFRHMLEARHFTVYTDHKPLCFAFSDRKNNCSPRQYRHLDFVSQFTTDIRHISGRDNVVADTLSRVEEIQPAIDYEVLAKSQALDSELASLLNEETSLRLKKIAMAGDRREVYCDVSRLPPRPFVTRPLRKQVFDCLHSLSHPGPNATAQLVAARYVWPGIRKDCRKWAQCCLACQRTKVSRHVSAPLGTFNLPRARFSVVHIDLIGPLPPSQGFRYCLTCVDRFTRWPEAIPIPDITAETVGLFAFLSKLAGFKHCRTTAYHPACNGLVERFHRQLKAAIVCHSNDNWIESLSWVLLGIRSAFKKDLQASSAELLYGEPLRLPGEFFQSETKTTSDITDFTARIRTFAVKLQPSPASRHSNNKVFVFKDLNSSSHVFLREDMLRGSLSPAYTVKGKTVSVSIDRLKPAYIFAETSPNSSRTSSYPSSAAKTSEQDKANSERTTRSGRRVRFPDFYRP</sequence>
<evidence type="ECO:0000256" key="4">
    <source>
        <dbReference type="ARBA" id="ARBA00022722"/>
    </source>
</evidence>
<dbReference type="InterPro" id="IPR043502">
    <property type="entry name" value="DNA/RNA_pol_sf"/>
</dbReference>
<keyword evidence="4" id="KW-0540">Nuclease</keyword>
<keyword evidence="5" id="KW-0255">Endonuclease</keyword>
<evidence type="ECO:0000256" key="5">
    <source>
        <dbReference type="ARBA" id="ARBA00022759"/>
    </source>
</evidence>
<dbReference type="InterPro" id="IPR021109">
    <property type="entry name" value="Peptidase_aspartic_dom_sf"/>
</dbReference>
<dbReference type="Gene3D" id="1.10.340.70">
    <property type="match status" value="1"/>
</dbReference>
<dbReference type="InterPro" id="IPR050951">
    <property type="entry name" value="Retrovirus_Pol_polyprotein"/>
</dbReference>
<dbReference type="GO" id="GO:0003723">
    <property type="term" value="F:RNA binding"/>
    <property type="evidence" value="ECO:0007669"/>
    <property type="project" value="UniProtKB-KW"/>
</dbReference>
<dbReference type="GO" id="GO:0004519">
    <property type="term" value="F:endonuclease activity"/>
    <property type="evidence" value="ECO:0007669"/>
    <property type="project" value="UniProtKB-KW"/>
</dbReference>
<feature type="compositionally biased region" description="Polar residues" evidence="12">
    <location>
        <begin position="1"/>
        <end position="14"/>
    </location>
</feature>
<dbReference type="Pfam" id="PF23055">
    <property type="entry name" value="DUF7041"/>
    <property type="match status" value="1"/>
</dbReference>
<evidence type="ECO:0000256" key="8">
    <source>
        <dbReference type="ARBA" id="ARBA00022884"/>
    </source>
</evidence>
<evidence type="ECO:0000256" key="9">
    <source>
        <dbReference type="ARBA" id="ARBA00022908"/>
    </source>
</evidence>
<dbReference type="CDD" id="cd09274">
    <property type="entry name" value="RNase_HI_RT_Ty3"/>
    <property type="match status" value="1"/>
</dbReference>
<proteinExistence type="predicted"/>
<feature type="compositionally biased region" description="Low complexity" evidence="12">
    <location>
        <begin position="1191"/>
        <end position="1203"/>
    </location>
</feature>
<dbReference type="InterPro" id="IPR001969">
    <property type="entry name" value="Aspartic_peptidase_AS"/>
</dbReference>
<evidence type="ECO:0000313" key="15">
    <source>
        <dbReference type="EMBL" id="CAH2087682.1"/>
    </source>
</evidence>
<keyword evidence="9" id="KW-0229">DNA integration</keyword>
<evidence type="ECO:0000256" key="11">
    <source>
        <dbReference type="ARBA" id="ARBA00023268"/>
    </source>
</evidence>
<evidence type="ECO:0000256" key="10">
    <source>
        <dbReference type="ARBA" id="ARBA00022918"/>
    </source>
</evidence>
<keyword evidence="8" id="KW-0694">RNA-binding</keyword>
<accession>A0AAU9TQ69</accession>
<dbReference type="AlphaFoldDB" id="A0AAU9TQ69"/>
<dbReference type="SUPFAM" id="SSF50630">
    <property type="entry name" value="Acid proteases"/>
    <property type="match status" value="1"/>
</dbReference>
<dbReference type="Pfam" id="PF17919">
    <property type="entry name" value="RT_RNaseH_2"/>
    <property type="match status" value="1"/>
</dbReference>
<dbReference type="FunFam" id="2.40.70.10:FF:000130">
    <property type="entry name" value="Retrovirus-related Pol polyprotein from transposon opus-like Protein"/>
    <property type="match status" value="1"/>
</dbReference>
<dbReference type="GO" id="GO:0003964">
    <property type="term" value="F:RNA-directed DNA polymerase activity"/>
    <property type="evidence" value="ECO:0007669"/>
    <property type="project" value="UniProtKB-KW"/>
</dbReference>
<dbReference type="InterPro" id="IPR043128">
    <property type="entry name" value="Rev_trsase/Diguanyl_cyclase"/>
</dbReference>